<dbReference type="EMBL" id="JWZT01002917">
    <property type="protein sequence ID" value="KII68171.1"/>
    <property type="molecule type" value="Genomic_DNA"/>
</dbReference>
<gene>
    <name evidence="1" type="ORF">RF11_12971</name>
</gene>
<keyword evidence="2" id="KW-1185">Reference proteome</keyword>
<protein>
    <submittedName>
        <fullName evidence="1">Uncharacterized protein</fullName>
    </submittedName>
</protein>
<sequence>MEVKFLCHLVSKDGMRANPDKNECNDRIDCSKRRLDLPCLLGLCNYNQKFIDKFAELAYQLFKCLIVFTSRNLKHAEINYSIKDREILALVLATKSLVTVSFADVFEPFSPLTSHVHLIISTRSSKEWPRGSQNYPSKQNVIDDSLSRNVSGLTLQCELDAKNEQTLDDGIRTIMDIMDVKKDRNQDNSLYYVNNRSQRLVIPEIICNDLVIKVKTEDLAYNLLKTRDKLKIPKPACKPIWPDNTFTDWHVDFMGRLNVTSKGYEYVIIFVDRGSSFTGPNGTRGCTLFGQKHSLSFSSARINPFETQSIKSHNMPYHPEGNGLAERYIRAL</sequence>
<name>A0A0C2MLV9_THEKT</name>
<dbReference type="Proteomes" id="UP000031668">
    <property type="component" value="Unassembled WGS sequence"/>
</dbReference>
<dbReference type="OrthoDB" id="8947436at2759"/>
<dbReference type="SUPFAM" id="SSF53098">
    <property type="entry name" value="Ribonuclease H-like"/>
    <property type="match status" value="1"/>
</dbReference>
<dbReference type="InterPro" id="IPR043502">
    <property type="entry name" value="DNA/RNA_pol_sf"/>
</dbReference>
<reference evidence="1 2" key="1">
    <citation type="journal article" date="2014" name="Genome Biol. Evol.">
        <title>The genome of the myxosporean Thelohanellus kitauei shows adaptations to nutrient acquisition within its fish host.</title>
        <authorList>
            <person name="Yang Y."/>
            <person name="Xiong J."/>
            <person name="Zhou Z."/>
            <person name="Huo F."/>
            <person name="Miao W."/>
            <person name="Ran C."/>
            <person name="Liu Y."/>
            <person name="Zhang J."/>
            <person name="Feng J."/>
            <person name="Wang M."/>
            <person name="Wang M."/>
            <person name="Wang L."/>
            <person name="Yao B."/>
        </authorList>
    </citation>
    <scope>NUCLEOTIDE SEQUENCE [LARGE SCALE GENOMIC DNA]</scope>
    <source>
        <strain evidence="1">Wuqing</strain>
    </source>
</reference>
<comment type="caution">
    <text evidence="1">The sequence shown here is derived from an EMBL/GenBank/DDBJ whole genome shotgun (WGS) entry which is preliminary data.</text>
</comment>
<proteinExistence type="predicted"/>
<accession>A0A0C2MLV9</accession>
<evidence type="ECO:0000313" key="2">
    <source>
        <dbReference type="Proteomes" id="UP000031668"/>
    </source>
</evidence>
<dbReference type="AlphaFoldDB" id="A0A0C2MLV9"/>
<dbReference type="SUPFAM" id="SSF56672">
    <property type="entry name" value="DNA/RNA polymerases"/>
    <property type="match status" value="1"/>
</dbReference>
<dbReference type="InterPro" id="IPR012337">
    <property type="entry name" value="RNaseH-like_sf"/>
</dbReference>
<evidence type="ECO:0000313" key="1">
    <source>
        <dbReference type="EMBL" id="KII68171.1"/>
    </source>
</evidence>
<organism evidence="1 2">
    <name type="scientific">Thelohanellus kitauei</name>
    <name type="common">Myxosporean</name>
    <dbReference type="NCBI Taxonomy" id="669202"/>
    <lineage>
        <taxon>Eukaryota</taxon>
        <taxon>Metazoa</taxon>
        <taxon>Cnidaria</taxon>
        <taxon>Myxozoa</taxon>
        <taxon>Myxosporea</taxon>
        <taxon>Bivalvulida</taxon>
        <taxon>Platysporina</taxon>
        <taxon>Myxobolidae</taxon>
        <taxon>Thelohanellus</taxon>
    </lineage>
</organism>